<accession>A0ABP8AMR1</accession>
<dbReference type="InterPro" id="IPR043149">
    <property type="entry name" value="TagF_N"/>
</dbReference>
<evidence type="ECO:0000256" key="6">
    <source>
        <dbReference type="ARBA" id="ARBA00023136"/>
    </source>
</evidence>
<dbReference type="PANTHER" id="PTHR37316">
    <property type="entry name" value="TEICHOIC ACID GLYCEROL-PHOSPHATE PRIMASE"/>
    <property type="match status" value="1"/>
</dbReference>
<organism evidence="8 9">
    <name type="scientific">Gryllotalpicola kribbensis</name>
    <dbReference type="NCBI Taxonomy" id="993084"/>
    <lineage>
        <taxon>Bacteria</taxon>
        <taxon>Bacillati</taxon>
        <taxon>Actinomycetota</taxon>
        <taxon>Actinomycetes</taxon>
        <taxon>Micrococcales</taxon>
        <taxon>Microbacteriaceae</taxon>
        <taxon>Gryllotalpicola</taxon>
    </lineage>
</organism>
<sequence length="653" mass="73271">MADTVSESGFASLSETRPLNRVGRLLITSIAWERVELTLTLSFPEPPTGQVDFIIYDLLRAFPVAAEPLGDGRYRIALNVTNFRDRKEIPNGSWRVMAVVDGRRGPIATYSLTRADELTVGSRSFVYNGNASCYVVSFGLSEDDHADVIMRTYQMNRRRSAGLSTGVSVSVPRPVTRIRRALNGLDRYTAGYSGRLLRNLDVRTGGRVTSATHSALHRVRNRGGVLPKAGRKRTGDARGAGARTAGSRPRILFASEMRPDISGNLLRIRDRMVERGLDSQFELRYHFRTISMETPEDTRKLVAEFTSADIVLIDDYFPLLNTIDPRPNTRVIQVWHAGSGFKSVGYSRFGRYGSPKLGGAHRKYTFAIAGSTHLVSVYSEVFGIPPEAVIPTGLPRIDTFLDPERADRLKQEFKSDYPQFAGKKVILFAPTFRGRGASSAFYDYSRLDFARLHEACGDEYVVLFRMHHFVPGAPPIPEEFSDRLVDFSHFPDTNDLLHSVDVLITDYSSIVYEFSLLDRPMLFFAYDKDLYSATRGFHRSYEETAPGRICTTMDELVDALKTGDFEEWKIERFRAENFDHIDMSSADRVIDQLILSDPRDTPEAQAARELDAKRCAEALRFAAEQMVEEFPGSPVAERATEQLSLMTGAEGGR</sequence>
<name>A0ABP8AMR1_9MICO</name>
<dbReference type="Proteomes" id="UP001500213">
    <property type="component" value="Unassembled WGS sequence"/>
</dbReference>
<evidence type="ECO:0000256" key="5">
    <source>
        <dbReference type="ARBA" id="ARBA00022944"/>
    </source>
</evidence>
<evidence type="ECO:0000256" key="2">
    <source>
        <dbReference type="ARBA" id="ARBA00010488"/>
    </source>
</evidence>
<evidence type="ECO:0000256" key="1">
    <source>
        <dbReference type="ARBA" id="ARBA00004202"/>
    </source>
</evidence>
<dbReference type="Gene3D" id="3.40.50.11820">
    <property type="match status" value="1"/>
</dbReference>
<dbReference type="InterPro" id="IPR051612">
    <property type="entry name" value="Teichoic_Acid_Biosynth"/>
</dbReference>
<evidence type="ECO:0000313" key="8">
    <source>
        <dbReference type="EMBL" id="GAA4186510.1"/>
    </source>
</evidence>
<gene>
    <name evidence="8" type="ORF">GCM10022288_10240</name>
</gene>
<keyword evidence="3" id="KW-1003">Cell membrane</keyword>
<comment type="similarity">
    <text evidence="2">Belongs to the CDP-glycerol glycerophosphotransferase family.</text>
</comment>
<dbReference type="RefSeq" id="WP_344774507.1">
    <property type="nucleotide sequence ID" value="NZ_BAABBX010000006.1"/>
</dbReference>
<dbReference type="Pfam" id="PF04464">
    <property type="entry name" value="Glyphos_transf"/>
    <property type="match status" value="1"/>
</dbReference>
<keyword evidence="6" id="KW-0472">Membrane</keyword>
<dbReference type="InterPro" id="IPR043148">
    <property type="entry name" value="TagF_C"/>
</dbReference>
<dbReference type="Gene3D" id="3.40.50.12580">
    <property type="match status" value="1"/>
</dbReference>
<evidence type="ECO:0000256" key="4">
    <source>
        <dbReference type="ARBA" id="ARBA00022679"/>
    </source>
</evidence>
<dbReference type="PANTHER" id="PTHR37316:SF2">
    <property type="entry name" value="TEICHOIC ACID RIBITOL-PHOSPHATE POLYMERASE TARK"/>
    <property type="match status" value="1"/>
</dbReference>
<dbReference type="SUPFAM" id="SSF53756">
    <property type="entry name" value="UDP-Glycosyltransferase/glycogen phosphorylase"/>
    <property type="match status" value="1"/>
</dbReference>
<evidence type="ECO:0000256" key="3">
    <source>
        <dbReference type="ARBA" id="ARBA00022475"/>
    </source>
</evidence>
<protein>
    <recommendedName>
        <fullName evidence="10">CDP-ribitol ribitolphosphotransferase</fullName>
    </recommendedName>
</protein>
<comment type="caution">
    <text evidence="8">The sequence shown here is derived from an EMBL/GenBank/DDBJ whole genome shotgun (WGS) entry which is preliminary data.</text>
</comment>
<evidence type="ECO:0000313" key="9">
    <source>
        <dbReference type="Proteomes" id="UP001500213"/>
    </source>
</evidence>
<feature type="region of interest" description="Disordered" evidence="7">
    <location>
        <begin position="222"/>
        <end position="243"/>
    </location>
</feature>
<keyword evidence="5" id="KW-0777">Teichoic acid biosynthesis</keyword>
<comment type="subcellular location">
    <subcellularLocation>
        <location evidence="1">Cell membrane</location>
        <topology evidence="1">Peripheral membrane protein</topology>
    </subcellularLocation>
</comment>
<reference evidence="9" key="1">
    <citation type="journal article" date="2019" name="Int. J. Syst. Evol. Microbiol.">
        <title>The Global Catalogue of Microorganisms (GCM) 10K type strain sequencing project: providing services to taxonomists for standard genome sequencing and annotation.</title>
        <authorList>
            <consortium name="The Broad Institute Genomics Platform"/>
            <consortium name="The Broad Institute Genome Sequencing Center for Infectious Disease"/>
            <person name="Wu L."/>
            <person name="Ma J."/>
        </authorList>
    </citation>
    <scope>NUCLEOTIDE SEQUENCE [LARGE SCALE GENOMIC DNA]</scope>
    <source>
        <strain evidence="9">JCM 17593</strain>
    </source>
</reference>
<evidence type="ECO:0008006" key="10">
    <source>
        <dbReference type="Google" id="ProtNLM"/>
    </source>
</evidence>
<evidence type="ECO:0000256" key="7">
    <source>
        <dbReference type="SAM" id="MobiDB-lite"/>
    </source>
</evidence>
<proteinExistence type="inferred from homology"/>
<keyword evidence="4" id="KW-0808">Transferase</keyword>
<dbReference type="EMBL" id="BAABBX010000006">
    <property type="protein sequence ID" value="GAA4186510.1"/>
    <property type="molecule type" value="Genomic_DNA"/>
</dbReference>
<keyword evidence="9" id="KW-1185">Reference proteome</keyword>
<dbReference type="InterPro" id="IPR007554">
    <property type="entry name" value="Glycerophosphate_synth"/>
</dbReference>